<gene>
    <name evidence="10" type="ORF">JOF56_007798</name>
</gene>
<keyword evidence="4 7" id="KW-0812">Transmembrane</keyword>
<feature type="transmembrane region" description="Helical" evidence="7">
    <location>
        <begin position="105"/>
        <end position="130"/>
    </location>
</feature>
<keyword evidence="11" id="KW-1185">Reference proteome</keyword>
<evidence type="ECO:0000256" key="6">
    <source>
        <dbReference type="ARBA" id="ARBA00023136"/>
    </source>
</evidence>
<keyword evidence="5 7" id="KW-1133">Transmembrane helix</keyword>
<feature type="region of interest" description="Disordered" evidence="8">
    <location>
        <begin position="1"/>
        <end position="35"/>
    </location>
</feature>
<feature type="transmembrane region" description="Helical" evidence="7">
    <location>
        <begin position="142"/>
        <end position="163"/>
    </location>
</feature>
<proteinExistence type="inferred from homology"/>
<evidence type="ECO:0000259" key="9">
    <source>
        <dbReference type="PROSITE" id="PS50928"/>
    </source>
</evidence>
<feature type="transmembrane region" description="Helical" evidence="7">
    <location>
        <begin position="278"/>
        <end position="299"/>
    </location>
</feature>
<dbReference type="CDD" id="cd06261">
    <property type="entry name" value="TM_PBP2"/>
    <property type="match status" value="1"/>
</dbReference>
<reference evidence="10 11" key="1">
    <citation type="submission" date="2021-03" db="EMBL/GenBank/DDBJ databases">
        <title>Sequencing the genomes of 1000 actinobacteria strains.</title>
        <authorList>
            <person name="Klenk H.-P."/>
        </authorList>
    </citation>
    <scope>NUCLEOTIDE SEQUENCE [LARGE SCALE GENOMIC DNA]</scope>
    <source>
        <strain evidence="10 11">DSM 46670</strain>
    </source>
</reference>
<evidence type="ECO:0000256" key="1">
    <source>
        <dbReference type="ARBA" id="ARBA00004651"/>
    </source>
</evidence>
<comment type="caution">
    <text evidence="10">The sequence shown here is derived from an EMBL/GenBank/DDBJ whole genome shotgun (WGS) entry which is preliminary data.</text>
</comment>
<dbReference type="InterPro" id="IPR000515">
    <property type="entry name" value="MetI-like"/>
</dbReference>
<dbReference type="InterPro" id="IPR035906">
    <property type="entry name" value="MetI-like_sf"/>
</dbReference>
<feature type="transmembrane region" description="Helical" evidence="7">
    <location>
        <begin position="175"/>
        <end position="197"/>
    </location>
</feature>
<evidence type="ECO:0000256" key="3">
    <source>
        <dbReference type="ARBA" id="ARBA00022475"/>
    </source>
</evidence>
<comment type="similarity">
    <text evidence="7">Belongs to the binding-protein-dependent transport system permease family.</text>
</comment>
<feature type="compositionally biased region" description="Polar residues" evidence="8">
    <location>
        <begin position="1"/>
        <end position="11"/>
    </location>
</feature>
<keyword evidence="2 7" id="KW-0813">Transport</keyword>
<keyword evidence="3" id="KW-1003">Cell membrane</keyword>
<evidence type="ECO:0000256" key="2">
    <source>
        <dbReference type="ARBA" id="ARBA00022448"/>
    </source>
</evidence>
<sequence length="313" mass="33612">MSTTALSTSSTGPGVKPPPARKAPRRPKPAPGTKRVSPLRVIGLAVVWLFTLFNLVVLYWLIAAAFKTPIEIFRNPLGLPSQLFTRGTPFRNFVYAWDSAEFGTAFLNTVVLVAVCSVVIVLISAPAAYALSRLGVRGSGPLTGFIAIGMGVPFQTVIIPLFIAMSKVDLNNNLFGLALIYIALSLPFTVFLLTGFFRSLPDELEEASAIDGASPTRTFFSIMLPLARGGLITALILNAIGLWNETLLAIVFLQENANFTLARALFTFYNAASYQSEYGGLLAGVAIIVLPMLVLYILLARRIITGLTLGAGK</sequence>
<evidence type="ECO:0000256" key="8">
    <source>
        <dbReference type="SAM" id="MobiDB-lite"/>
    </source>
</evidence>
<dbReference type="Gene3D" id="1.10.3720.10">
    <property type="entry name" value="MetI-like"/>
    <property type="match status" value="1"/>
</dbReference>
<name>A0ABS4TTW1_9PSEU</name>
<keyword evidence="6 7" id="KW-0472">Membrane</keyword>
<evidence type="ECO:0000313" key="11">
    <source>
        <dbReference type="Proteomes" id="UP001519332"/>
    </source>
</evidence>
<dbReference type="Proteomes" id="UP001519332">
    <property type="component" value="Unassembled WGS sequence"/>
</dbReference>
<feature type="transmembrane region" description="Helical" evidence="7">
    <location>
        <begin position="218"/>
        <end position="243"/>
    </location>
</feature>
<evidence type="ECO:0000313" key="10">
    <source>
        <dbReference type="EMBL" id="MBP2327413.1"/>
    </source>
</evidence>
<dbReference type="PROSITE" id="PS50928">
    <property type="entry name" value="ABC_TM1"/>
    <property type="match status" value="1"/>
</dbReference>
<comment type="subcellular location">
    <subcellularLocation>
        <location evidence="1 7">Cell membrane</location>
        <topology evidence="1 7">Multi-pass membrane protein</topology>
    </subcellularLocation>
</comment>
<dbReference type="RefSeq" id="WP_307855448.1">
    <property type="nucleotide sequence ID" value="NZ_JAGINW010000001.1"/>
</dbReference>
<evidence type="ECO:0000256" key="7">
    <source>
        <dbReference type="RuleBase" id="RU363032"/>
    </source>
</evidence>
<dbReference type="PANTHER" id="PTHR43744:SF12">
    <property type="entry name" value="ABC TRANSPORTER PERMEASE PROTEIN MG189-RELATED"/>
    <property type="match status" value="1"/>
</dbReference>
<evidence type="ECO:0000256" key="4">
    <source>
        <dbReference type="ARBA" id="ARBA00022692"/>
    </source>
</evidence>
<evidence type="ECO:0000256" key="5">
    <source>
        <dbReference type="ARBA" id="ARBA00022989"/>
    </source>
</evidence>
<dbReference type="PANTHER" id="PTHR43744">
    <property type="entry name" value="ABC TRANSPORTER PERMEASE PROTEIN MG189-RELATED-RELATED"/>
    <property type="match status" value="1"/>
</dbReference>
<accession>A0ABS4TTW1</accession>
<feature type="domain" description="ABC transmembrane type-1" evidence="9">
    <location>
        <begin position="106"/>
        <end position="299"/>
    </location>
</feature>
<organism evidence="10 11">
    <name type="scientific">Kibdelosporangium banguiense</name>
    <dbReference type="NCBI Taxonomy" id="1365924"/>
    <lineage>
        <taxon>Bacteria</taxon>
        <taxon>Bacillati</taxon>
        <taxon>Actinomycetota</taxon>
        <taxon>Actinomycetes</taxon>
        <taxon>Pseudonocardiales</taxon>
        <taxon>Pseudonocardiaceae</taxon>
        <taxon>Kibdelosporangium</taxon>
    </lineage>
</organism>
<dbReference type="EMBL" id="JAGINW010000001">
    <property type="protein sequence ID" value="MBP2327413.1"/>
    <property type="molecule type" value="Genomic_DNA"/>
</dbReference>
<dbReference type="Pfam" id="PF00528">
    <property type="entry name" value="BPD_transp_1"/>
    <property type="match status" value="1"/>
</dbReference>
<feature type="transmembrane region" description="Helical" evidence="7">
    <location>
        <begin position="41"/>
        <end position="62"/>
    </location>
</feature>
<dbReference type="SUPFAM" id="SSF161098">
    <property type="entry name" value="MetI-like"/>
    <property type="match status" value="1"/>
</dbReference>
<protein>
    <submittedName>
        <fullName evidence="10">N-acetylglucosamine transport system permease protein</fullName>
    </submittedName>
</protein>